<reference evidence="1 2" key="1">
    <citation type="submission" date="2017-10" db="EMBL/GenBank/DDBJ databases">
        <title>Novel microbial diversity and functional potential in the marine mammal oral microbiome.</title>
        <authorList>
            <person name="Dudek N.K."/>
            <person name="Sun C.L."/>
            <person name="Burstein D."/>
            <person name="Kantor R.S."/>
            <person name="Aliaga Goltsman D.S."/>
            <person name="Bik E.M."/>
            <person name="Thomas B.C."/>
            <person name="Banfield J.F."/>
            <person name="Relman D.A."/>
        </authorList>
    </citation>
    <scope>NUCLEOTIDE SEQUENCE [LARGE SCALE GENOMIC DNA]</scope>
    <source>
        <strain evidence="1">DOLJORAL78_47_16</strain>
    </source>
</reference>
<evidence type="ECO:0000313" key="2">
    <source>
        <dbReference type="Proteomes" id="UP000230821"/>
    </source>
</evidence>
<sequence length="39" mass="4293">AIRLGIACGTVNALTQTTGWVRLEDVSRLISEVTVERYT</sequence>
<protein>
    <submittedName>
        <fullName evidence="1">Tagatose-6-phosphate kinase</fullName>
    </submittedName>
</protein>
<dbReference type="AlphaFoldDB" id="A0A2G6KC74"/>
<feature type="non-terminal residue" evidence="1">
    <location>
        <position position="1"/>
    </location>
</feature>
<proteinExistence type="predicted"/>
<accession>A0A2G6KC74</accession>
<dbReference type="GO" id="GO:0016301">
    <property type="term" value="F:kinase activity"/>
    <property type="evidence" value="ECO:0007669"/>
    <property type="project" value="UniProtKB-KW"/>
</dbReference>
<name>A0A2G6KC74_9BACT</name>
<dbReference type="EMBL" id="PDSK01000111">
    <property type="protein sequence ID" value="PIE32572.1"/>
    <property type="molecule type" value="Genomic_DNA"/>
</dbReference>
<evidence type="ECO:0000313" key="1">
    <source>
        <dbReference type="EMBL" id="PIE32572.1"/>
    </source>
</evidence>
<organism evidence="1 2">
    <name type="scientific">candidate division KSB3 bacterium</name>
    <dbReference type="NCBI Taxonomy" id="2044937"/>
    <lineage>
        <taxon>Bacteria</taxon>
        <taxon>candidate division KSB3</taxon>
    </lineage>
</organism>
<dbReference type="Proteomes" id="UP000230821">
    <property type="component" value="Unassembled WGS sequence"/>
</dbReference>
<keyword evidence="1" id="KW-0418">Kinase</keyword>
<comment type="caution">
    <text evidence="1">The sequence shown here is derived from an EMBL/GenBank/DDBJ whole genome shotgun (WGS) entry which is preliminary data.</text>
</comment>
<keyword evidence="1" id="KW-0808">Transferase</keyword>
<gene>
    <name evidence="1" type="ORF">CSA56_14800</name>
</gene>